<evidence type="ECO:0000256" key="2">
    <source>
        <dbReference type="ARBA" id="ARBA00022692"/>
    </source>
</evidence>
<dbReference type="SUPFAM" id="SSF103473">
    <property type="entry name" value="MFS general substrate transporter"/>
    <property type="match status" value="1"/>
</dbReference>
<feature type="transmembrane region" description="Helical" evidence="5">
    <location>
        <begin position="7"/>
        <end position="31"/>
    </location>
</feature>
<evidence type="ECO:0000256" key="5">
    <source>
        <dbReference type="SAM" id="Phobius"/>
    </source>
</evidence>
<evidence type="ECO:0000313" key="6">
    <source>
        <dbReference type="EMBL" id="KAF4715266.1"/>
    </source>
</evidence>
<keyword evidence="2 5" id="KW-0812">Transmembrane</keyword>
<feature type="transmembrane region" description="Helical" evidence="5">
    <location>
        <begin position="62"/>
        <end position="83"/>
    </location>
</feature>
<gene>
    <name evidence="6" type="ORF">FOZ63_015628</name>
</gene>
<dbReference type="InterPro" id="IPR036259">
    <property type="entry name" value="MFS_trans_sf"/>
</dbReference>
<feature type="transmembrane region" description="Helical" evidence="5">
    <location>
        <begin position="37"/>
        <end position="55"/>
    </location>
</feature>
<name>A0A7J6R5P8_PEROL</name>
<dbReference type="EMBL" id="JABANO010028360">
    <property type="protein sequence ID" value="KAF4715266.1"/>
    <property type="molecule type" value="Genomic_DNA"/>
</dbReference>
<evidence type="ECO:0000256" key="1">
    <source>
        <dbReference type="ARBA" id="ARBA00004141"/>
    </source>
</evidence>
<keyword evidence="4 5" id="KW-0472">Membrane</keyword>
<dbReference type="PANTHER" id="PTHR21576:SF158">
    <property type="entry name" value="RIBOSOMAL RNA-PROCESSING PROTEIN 12-LIKE CONSERVED DOMAIN-CONTAINING PROTEIN"/>
    <property type="match status" value="1"/>
</dbReference>
<evidence type="ECO:0000256" key="4">
    <source>
        <dbReference type="ARBA" id="ARBA00023136"/>
    </source>
</evidence>
<reference evidence="6 7" key="1">
    <citation type="submission" date="2020-04" db="EMBL/GenBank/DDBJ databases">
        <title>Perkinsus olseni comparative genomics.</title>
        <authorList>
            <person name="Bogema D.R."/>
        </authorList>
    </citation>
    <scope>NUCLEOTIDE SEQUENCE [LARGE SCALE GENOMIC DNA]</scope>
    <source>
        <strain evidence="6 7">ATCC PRA-207</strain>
    </source>
</reference>
<protein>
    <submittedName>
        <fullName evidence="6">Uncharacterized protein</fullName>
    </submittedName>
</protein>
<feature type="non-terminal residue" evidence="6">
    <location>
        <position position="1"/>
    </location>
</feature>
<comment type="caution">
    <text evidence="6">The sequence shown here is derived from an EMBL/GenBank/DDBJ whole genome shotgun (WGS) entry which is preliminary data.</text>
</comment>
<evidence type="ECO:0000313" key="7">
    <source>
        <dbReference type="Proteomes" id="UP000553632"/>
    </source>
</evidence>
<dbReference type="AlphaFoldDB" id="A0A7J6R5P8"/>
<sequence>DALAVRPWALLFGLVLMIVGYLMALLGLVFAGCAVVGMAYGTFWSLMAAICAELYGRSHLAATYTLIQIAQVTGSFLLASLLFGRLYDAESFFDGSLCVLRLLLHQLHRQRRLSSGRLPCNAMDDQTHQRFL</sequence>
<comment type="subcellular location">
    <subcellularLocation>
        <location evidence="1">Membrane</location>
        <topology evidence="1">Multi-pass membrane protein</topology>
    </subcellularLocation>
</comment>
<proteinExistence type="predicted"/>
<keyword evidence="7" id="KW-1185">Reference proteome</keyword>
<organism evidence="6 7">
    <name type="scientific">Perkinsus olseni</name>
    <name type="common">Perkinsus atlanticus</name>
    <dbReference type="NCBI Taxonomy" id="32597"/>
    <lineage>
        <taxon>Eukaryota</taxon>
        <taxon>Sar</taxon>
        <taxon>Alveolata</taxon>
        <taxon>Perkinsozoa</taxon>
        <taxon>Perkinsea</taxon>
        <taxon>Perkinsida</taxon>
        <taxon>Perkinsidae</taxon>
        <taxon>Perkinsus</taxon>
    </lineage>
</organism>
<accession>A0A7J6R5P8</accession>
<keyword evidence="3 5" id="KW-1133">Transmembrane helix</keyword>
<dbReference type="GO" id="GO:0016020">
    <property type="term" value="C:membrane"/>
    <property type="evidence" value="ECO:0007669"/>
    <property type="project" value="UniProtKB-SubCell"/>
</dbReference>
<dbReference type="Proteomes" id="UP000553632">
    <property type="component" value="Unassembled WGS sequence"/>
</dbReference>
<evidence type="ECO:0000256" key="3">
    <source>
        <dbReference type="ARBA" id="ARBA00022989"/>
    </source>
</evidence>
<dbReference type="PANTHER" id="PTHR21576">
    <property type="entry name" value="UNCHARACTERIZED NODULIN-LIKE PROTEIN"/>
    <property type="match status" value="1"/>
</dbReference>